<evidence type="ECO:0000313" key="3">
    <source>
        <dbReference type="Proteomes" id="UP000574276"/>
    </source>
</evidence>
<comment type="caution">
    <text evidence="2">The sequence shown here is derived from an EMBL/GenBank/DDBJ whole genome shotgun (WGS) entry which is preliminary data.</text>
</comment>
<gene>
    <name evidence="2" type="primary">thiW</name>
    <name evidence="2" type="ORF">H0486_12100</name>
</gene>
<dbReference type="EMBL" id="JACEGA010000001">
    <property type="protein sequence ID" value="MBB2183615.1"/>
    <property type="molecule type" value="Genomic_DNA"/>
</dbReference>
<dbReference type="Gene3D" id="1.10.1760.20">
    <property type="match status" value="1"/>
</dbReference>
<evidence type="ECO:0000313" key="2">
    <source>
        <dbReference type="EMBL" id="MBB2183615.1"/>
    </source>
</evidence>
<keyword evidence="1" id="KW-0812">Transmembrane</keyword>
<feature type="transmembrane region" description="Helical" evidence="1">
    <location>
        <begin position="101"/>
        <end position="120"/>
    </location>
</feature>
<feature type="transmembrane region" description="Helical" evidence="1">
    <location>
        <begin position="6"/>
        <end position="28"/>
    </location>
</feature>
<dbReference type="RefSeq" id="WP_228353248.1">
    <property type="nucleotide sequence ID" value="NZ_JACEGA010000001.1"/>
</dbReference>
<sequence>MSVKKLSLAGVFVAVGVTCSTFSIPIGVAKVFPVQHFINVLGGMLLGPFYAVGMAFVTSLLRNFLGTGSLLAFPGSMCGALLCGLCYRYTKKMGSAVLGEVIGTGIIGALIAYPVAALFLSSTVAFYGFIIPFSLSSVTGAVIAYALLLSLCKSGLLHKMQKDVTD</sequence>
<dbReference type="PIRSF" id="PIRSF024534">
    <property type="entry name" value="ThiW"/>
    <property type="match status" value="1"/>
</dbReference>
<accession>A0A839K121</accession>
<dbReference type="NCBIfam" id="TIGR02359">
    <property type="entry name" value="thiW"/>
    <property type="match status" value="1"/>
</dbReference>
<dbReference type="AlphaFoldDB" id="A0A839K121"/>
<dbReference type="Pfam" id="PF09512">
    <property type="entry name" value="ThiW"/>
    <property type="match status" value="1"/>
</dbReference>
<feature type="transmembrane region" description="Helical" evidence="1">
    <location>
        <begin position="40"/>
        <end position="61"/>
    </location>
</feature>
<keyword evidence="3" id="KW-1185">Reference proteome</keyword>
<name>A0A839K121_9FIRM</name>
<dbReference type="InterPro" id="IPR012652">
    <property type="entry name" value="ThiW"/>
</dbReference>
<evidence type="ECO:0000256" key="1">
    <source>
        <dbReference type="SAM" id="Phobius"/>
    </source>
</evidence>
<proteinExistence type="predicted"/>
<keyword evidence="1" id="KW-0472">Membrane</keyword>
<dbReference type="Proteomes" id="UP000574276">
    <property type="component" value="Unassembled WGS sequence"/>
</dbReference>
<organism evidence="2 3">
    <name type="scientific">Variimorphobacter saccharofermentans</name>
    <dbReference type="NCBI Taxonomy" id="2755051"/>
    <lineage>
        <taxon>Bacteria</taxon>
        <taxon>Bacillati</taxon>
        <taxon>Bacillota</taxon>
        <taxon>Clostridia</taxon>
        <taxon>Lachnospirales</taxon>
        <taxon>Lachnospiraceae</taxon>
        <taxon>Variimorphobacter</taxon>
    </lineage>
</organism>
<feature type="transmembrane region" description="Helical" evidence="1">
    <location>
        <begin position="67"/>
        <end position="89"/>
    </location>
</feature>
<reference evidence="2 3" key="1">
    <citation type="submission" date="2020-07" db="EMBL/GenBank/DDBJ databases">
        <title>Characterization and genome sequencing of isolate MD1, a novel member within the family Lachnospiraceae.</title>
        <authorList>
            <person name="Rettenmaier R."/>
            <person name="Di Bello L."/>
            <person name="Zinser C."/>
            <person name="Scheitz K."/>
            <person name="Liebl W."/>
            <person name="Zverlov V."/>
        </authorList>
    </citation>
    <scope>NUCLEOTIDE SEQUENCE [LARGE SCALE GENOMIC DNA]</scope>
    <source>
        <strain evidence="2 3">MD1</strain>
    </source>
</reference>
<keyword evidence="1" id="KW-1133">Transmembrane helix</keyword>
<protein>
    <submittedName>
        <fullName evidence="2">Energy coupling factor transporter S component ThiW</fullName>
    </submittedName>
</protein>
<feature type="transmembrane region" description="Helical" evidence="1">
    <location>
        <begin position="126"/>
        <end position="152"/>
    </location>
</feature>